<dbReference type="PANTHER" id="PTHR30574:SF1">
    <property type="entry name" value="SULPHUR TRANSPORT DOMAIN-CONTAINING PROTEIN"/>
    <property type="match status" value="1"/>
</dbReference>
<dbReference type="Proteomes" id="UP000484164">
    <property type="component" value="Unassembled WGS sequence"/>
</dbReference>
<dbReference type="RefSeq" id="WP_151693073.1">
    <property type="nucleotide sequence ID" value="NZ_BMGX01000001.1"/>
</dbReference>
<evidence type="ECO:0000256" key="4">
    <source>
        <dbReference type="ARBA" id="ARBA00022519"/>
    </source>
</evidence>
<evidence type="ECO:0000256" key="3">
    <source>
        <dbReference type="ARBA" id="ARBA00022475"/>
    </source>
</evidence>
<proteinExistence type="inferred from homology"/>
<dbReference type="AlphaFoldDB" id="A0A6L3ZCQ7"/>
<comment type="subcellular location">
    <subcellularLocation>
        <location evidence="1">Cell inner membrane</location>
        <topology evidence="1">Multi-pass membrane protein</topology>
    </subcellularLocation>
</comment>
<keyword evidence="6 9" id="KW-1133">Transmembrane helix</keyword>
<feature type="transmembrane region" description="Helical" evidence="9">
    <location>
        <begin position="12"/>
        <end position="31"/>
    </location>
</feature>
<feature type="transmembrane region" description="Helical" evidence="9">
    <location>
        <begin position="115"/>
        <end position="139"/>
    </location>
</feature>
<evidence type="ECO:0000256" key="2">
    <source>
        <dbReference type="ARBA" id="ARBA00022448"/>
    </source>
</evidence>
<name>A0A6L3ZCQ7_9FLAO</name>
<evidence type="ECO:0000313" key="10">
    <source>
        <dbReference type="EMBL" id="KAB2815643.1"/>
    </source>
</evidence>
<gene>
    <name evidence="10" type="ORF">F8C82_08035</name>
</gene>
<dbReference type="OrthoDB" id="9814020at2"/>
<sequence>MDFITKTINEPWPWYVGGPLIGLTVILLLVMEKKQLGISSSLVYICSVATPFTFDYFKNPEKIKWQFYFVIGLVLGGVLVVVSSDHYLVNLNPETVSELAQLGISVNPGYLPENLLAPSLSTISLLFIGGVFVGFGARYANGCTAGHAIMGMSQLAPSSILATLSFFVGGLLTTYFILPYFF</sequence>
<evidence type="ECO:0000256" key="7">
    <source>
        <dbReference type="ARBA" id="ARBA00023136"/>
    </source>
</evidence>
<evidence type="ECO:0000313" key="11">
    <source>
        <dbReference type="Proteomes" id="UP000484164"/>
    </source>
</evidence>
<evidence type="ECO:0000256" key="1">
    <source>
        <dbReference type="ARBA" id="ARBA00004429"/>
    </source>
</evidence>
<evidence type="ECO:0000256" key="9">
    <source>
        <dbReference type="SAM" id="Phobius"/>
    </source>
</evidence>
<evidence type="ECO:0000256" key="5">
    <source>
        <dbReference type="ARBA" id="ARBA00022692"/>
    </source>
</evidence>
<keyword evidence="7 9" id="KW-0472">Membrane</keyword>
<feature type="transmembrane region" description="Helical" evidence="9">
    <location>
        <begin position="67"/>
        <end position="89"/>
    </location>
</feature>
<evidence type="ECO:0000256" key="6">
    <source>
        <dbReference type="ARBA" id="ARBA00022989"/>
    </source>
</evidence>
<keyword evidence="4" id="KW-0997">Cell inner membrane</keyword>
<organism evidence="10 11">
    <name type="scientific">Phaeocystidibacter marisrubri</name>
    <dbReference type="NCBI Taxonomy" id="1577780"/>
    <lineage>
        <taxon>Bacteria</taxon>
        <taxon>Pseudomonadati</taxon>
        <taxon>Bacteroidota</taxon>
        <taxon>Flavobacteriia</taxon>
        <taxon>Flavobacteriales</taxon>
        <taxon>Phaeocystidibacteraceae</taxon>
        <taxon>Phaeocystidibacter</taxon>
    </lineage>
</organism>
<protein>
    <submittedName>
        <fullName evidence="10">YeeE/YedE family protein</fullName>
    </submittedName>
</protein>
<dbReference type="PANTHER" id="PTHR30574">
    <property type="entry name" value="INNER MEMBRANE PROTEIN YEDE"/>
    <property type="match status" value="1"/>
</dbReference>
<accession>A0A6L3ZCQ7</accession>
<keyword evidence="3" id="KW-1003">Cell membrane</keyword>
<keyword evidence="5 9" id="KW-0812">Transmembrane</keyword>
<dbReference type="InterPro" id="IPR007272">
    <property type="entry name" value="Sulf_transp_TsuA/YedE"/>
</dbReference>
<keyword evidence="11" id="KW-1185">Reference proteome</keyword>
<dbReference type="Pfam" id="PF04143">
    <property type="entry name" value="Sulf_transp"/>
    <property type="match status" value="2"/>
</dbReference>
<dbReference type="EMBL" id="WBVQ01000002">
    <property type="protein sequence ID" value="KAB2815643.1"/>
    <property type="molecule type" value="Genomic_DNA"/>
</dbReference>
<evidence type="ECO:0000256" key="8">
    <source>
        <dbReference type="ARBA" id="ARBA00035655"/>
    </source>
</evidence>
<comment type="similarity">
    <text evidence="8">Belongs to the TsuA/YedE (TC 9.B.102) family.</text>
</comment>
<reference evidence="10 11" key="1">
    <citation type="submission" date="2019-10" db="EMBL/GenBank/DDBJ databases">
        <title>Genome sequence of Phaeocystidibacter marisrubri JCM30614 (type strain).</title>
        <authorList>
            <person name="Bowman J.P."/>
        </authorList>
    </citation>
    <scope>NUCLEOTIDE SEQUENCE [LARGE SCALE GENOMIC DNA]</scope>
    <source>
        <strain evidence="10 11">JCM 30614</strain>
    </source>
</reference>
<dbReference type="GO" id="GO:0005886">
    <property type="term" value="C:plasma membrane"/>
    <property type="evidence" value="ECO:0007669"/>
    <property type="project" value="UniProtKB-SubCell"/>
</dbReference>
<feature type="transmembrane region" description="Helical" evidence="9">
    <location>
        <begin position="160"/>
        <end position="181"/>
    </location>
</feature>
<keyword evidence="2" id="KW-0813">Transport</keyword>
<comment type="caution">
    <text evidence="10">The sequence shown here is derived from an EMBL/GenBank/DDBJ whole genome shotgun (WGS) entry which is preliminary data.</text>
</comment>